<dbReference type="Gene3D" id="1.10.287.70">
    <property type="match status" value="1"/>
</dbReference>
<evidence type="ECO:0000256" key="7">
    <source>
        <dbReference type="ARBA" id="ARBA00022958"/>
    </source>
</evidence>
<keyword evidence="5" id="KW-0631">Potassium channel</keyword>
<evidence type="ECO:0000259" key="14">
    <source>
        <dbReference type="SMART" id="SM00225"/>
    </source>
</evidence>
<keyword evidence="11" id="KW-0407">Ion channel</keyword>
<dbReference type="InterPro" id="IPR027359">
    <property type="entry name" value="Volt_channel_dom_sf"/>
</dbReference>
<evidence type="ECO:0000256" key="4">
    <source>
        <dbReference type="ARBA" id="ARBA00022692"/>
    </source>
</evidence>
<dbReference type="PANTHER" id="PTHR11537:SF252">
    <property type="entry name" value="POTASSIUM VOLTAGE-GATED CHANNEL PROTEIN SHAW"/>
    <property type="match status" value="1"/>
</dbReference>
<dbReference type="FunFam" id="1.10.287.70:FF:000002">
    <property type="entry name" value="Potassium voltage-gated channel subfamily a member"/>
    <property type="match status" value="1"/>
</dbReference>
<evidence type="ECO:0000256" key="10">
    <source>
        <dbReference type="ARBA" id="ARBA00023136"/>
    </source>
</evidence>
<evidence type="ECO:0000256" key="9">
    <source>
        <dbReference type="ARBA" id="ARBA00023065"/>
    </source>
</evidence>
<feature type="compositionally biased region" description="Polar residues" evidence="12">
    <location>
        <begin position="991"/>
        <end position="1003"/>
    </location>
</feature>
<dbReference type="SUPFAM" id="SSF54695">
    <property type="entry name" value="POZ domain"/>
    <property type="match status" value="1"/>
</dbReference>
<feature type="transmembrane region" description="Helical" evidence="13">
    <location>
        <begin position="248"/>
        <end position="265"/>
    </location>
</feature>
<keyword evidence="10 13" id="KW-0472">Membrane</keyword>
<keyword evidence="16" id="KW-1185">Reference proteome</keyword>
<dbReference type="PRINTS" id="PR01491">
    <property type="entry name" value="KVCHANNEL"/>
</dbReference>
<dbReference type="CDD" id="cd18379">
    <property type="entry name" value="BTB_POZ_Kv3_KCNC"/>
    <property type="match status" value="1"/>
</dbReference>
<organism evidence="15 16">
    <name type="scientific">Stylophora pistillata</name>
    <name type="common">Smooth cauliflower coral</name>
    <dbReference type="NCBI Taxonomy" id="50429"/>
    <lineage>
        <taxon>Eukaryota</taxon>
        <taxon>Metazoa</taxon>
        <taxon>Cnidaria</taxon>
        <taxon>Anthozoa</taxon>
        <taxon>Hexacorallia</taxon>
        <taxon>Scleractinia</taxon>
        <taxon>Astrocoeniina</taxon>
        <taxon>Pocilloporidae</taxon>
        <taxon>Stylophora</taxon>
    </lineage>
</organism>
<dbReference type="Gene3D" id="3.30.710.10">
    <property type="entry name" value="Potassium Channel Kv1.1, Chain A"/>
    <property type="match status" value="1"/>
</dbReference>
<keyword evidence="6" id="KW-0851">Voltage-gated channel</keyword>
<feature type="region of interest" description="Disordered" evidence="12">
    <location>
        <begin position="991"/>
        <end position="1030"/>
    </location>
</feature>
<protein>
    <submittedName>
        <fullName evidence="15">Potassium voltage-gated channel protein Shaw</fullName>
    </submittedName>
</protein>
<feature type="region of interest" description="Disordered" evidence="12">
    <location>
        <begin position="873"/>
        <end position="894"/>
    </location>
</feature>
<dbReference type="STRING" id="50429.A0A2B4SGF9"/>
<dbReference type="PRINTS" id="PR00169">
    <property type="entry name" value="KCHANNEL"/>
</dbReference>
<gene>
    <name evidence="15" type="primary">Shaw</name>
    <name evidence="15" type="ORF">AWC38_SpisGene7643</name>
</gene>
<feature type="transmembrane region" description="Helical" evidence="13">
    <location>
        <begin position="214"/>
        <end position="236"/>
    </location>
</feature>
<comment type="subcellular location">
    <subcellularLocation>
        <location evidence="1">Membrane</location>
        <topology evidence="1">Multi-pass membrane protein</topology>
    </subcellularLocation>
</comment>
<comment type="caution">
    <text evidence="15">The sequence shown here is derived from an EMBL/GenBank/DDBJ whole genome shotgun (WGS) entry which is preliminary data.</text>
</comment>
<proteinExistence type="predicted"/>
<feature type="region of interest" description="Disordered" evidence="12">
    <location>
        <begin position="928"/>
        <end position="948"/>
    </location>
</feature>
<keyword evidence="8 13" id="KW-1133">Transmembrane helix</keyword>
<dbReference type="GO" id="GO:0008076">
    <property type="term" value="C:voltage-gated potassium channel complex"/>
    <property type="evidence" value="ECO:0007669"/>
    <property type="project" value="InterPro"/>
</dbReference>
<dbReference type="PANTHER" id="PTHR11537">
    <property type="entry name" value="VOLTAGE-GATED POTASSIUM CHANNEL"/>
    <property type="match status" value="1"/>
</dbReference>
<keyword evidence="3" id="KW-0633">Potassium transport</keyword>
<feature type="compositionally biased region" description="Basic and acidic residues" evidence="12">
    <location>
        <begin position="1018"/>
        <end position="1030"/>
    </location>
</feature>
<dbReference type="InterPro" id="IPR028325">
    <property type="entry name" value="VG_K_chnl"/>
</dbReference>
<sequence>MPSSKTKKRSNRIVINVGGVRHETFLSTLKTIPDTRLSYLGEHHTTVARTPEYDTVKEEYFFDRHPGVFTQILNFYRTGKLHCPSDVCGPLFEEELSFWGIDEQQVETCCWENYKQHKEKQEKLKYFKLPGYEEDPEERFLSEDSGLFEDVDEVKSWWSRYQPKIWKSLEEPYTSSWAKLVGIVSFVAFTAYIIKFSLSTLEYFSDKTASQYIALSVTHLVCISWFTMDFALRVLFSPNKLAFVKSPYTWTDLIPLVLLYVFFFHPSMEEIPFLEMLVMLKAARIFQLFKLSYVLQVLVNTLKASSLELCLLLVITGFVMVVFASIVYYLERYDFDSDFRSVPESMWWAVITMTTVGYGEVHPRTGTGKIVGSACAIFGVLVIALPVSVVASNFSLFYTYAKARLNLPPKKRRIAFSHALTSMSNQRSQEGPENSTHANFTSLCSERQTERSFPSEISISCSVTPRGSLKKSSFWSLRSMSKLLRPKRRSNVSRSKSLNSVLSDYKSMKEAPAEGITLKFEPPSRVPSVADIARDQPEGENTLLHVPAEERRKHSMRDSLREISRPSALINKSLYPLHLRRGAVSPASFSLKSASTASSLNALPRGYNELYNALSGKGPIILLSDQASVQSLCSIHSRMTCSCSSLRSAGSDGTIPDVIGENRTRTGSDGNFPLSPTEKADGIQVTLTVPVESRGKRRDNTESRDSVKEADYNPLALKEHRKCRKHDHKNKSDEDEFVPVEFMTIPNEEPTSYDGNLGIICQKNTVESQNMDQINLKWQHNQQQTSPAKPIVEERSRPNKDNLSREDGQGDDNMPIEKVIQDTKSPIKPVPVIGRAVSAFSIMEYNIGKNIPSCNEGSQPVEDNTTRNDIERKTPKRRHSAFTPCHDNTTPRGGHLSTSFMKNHVNEREPLINGNIMRAYDSIKEKELGDNDNSQTIDDKDIQNPKRMRKSGVSSCYFETKSEIHKSIPSLEESLNMTSKSFADECSNQERTFQSLQPFSSDTESTDSECRPLPIANAEHEHDKIRTSRV</sequence>
<feature type="transmembrane region" description="Helical" evidence="13">
    <location>
        <begin position="309"/>
        <end position="330"/>
    </location>
</feature>
<dbReference type="Pfam" id="PF02214">
    <property type="entry name" value="BTB_2"/>
    <property type="match status" value="1"/>
</dbReference>
<dbReference type="GO" id="GO:0001508">
    <property type="term" value="P:action potential"/>
    <property type="evidence" value="ECO:0007669"/>
    <property type="project" value="TreeGrafter"/>
</dbReference>
<dbReference type="InterPro" id="IPR011333">
    <property type="entry name" value="SKP1/BTB/POZ_sf"/>
</dbReference>
<dbReference type="EMBL" id="LSMT01000098">
    <property type="protein sequence ID" value="PFX27647.1"/>
    <property type="molecule type" value="Genomic_DNA"/>
</dbReference>
<dbReference type="AlphaFoldDB" id="A0A2B4SGF9"/>
<keyword evidence="9" id="KW-0406">Ion transport</keyword>
<dbReference type="Gene3D" id="1.20.120.350">
    <property type="entry name" value="Voltage-gated potassium channels. Chain C"/>
    <property type="match status" value="1"/>
</dbReference>
<evidence type="ECO:0000256" key="3">
    <source>
        <dbReference type="ARBA" id="ARBA00022538"/>
    </source>
</evidence>
<dbReference type="FunFam" id="3.30.710.10:FF:000002">
    <property type="entry name" value="Potassium voltage-gated channel subfamily C member 2"/>
    <property type="match status" value="1"/>
</dbReference>
<evidence type="ECO:0000256" key="1">
    <source>
        <dbReference type="ARBA" id="ARBA00004141"/>
    </source>
</evidence>
<dbReference type="OrthoDB" id="5981179at2759"/>
<dbReference type="PRINTS" id="PR01498">
    <property type="entry name" value="SHAWCHANNEL"/>
</dbReference>
<dbReference type="SMART" id="SM00225">
    <property type="entry name" value="BTB"/>
    <property type="match status" value="1"/>
</dbReference>
<feature type="transmembrane region" description="Helical" evidence="13">
    <location>
        <begin position="177"/>
        <end position="194"/>
    </location>
</feature>
<dbReference type="InterPro" id="IPR003131">
    <property type="entry name" value="T1-type_BTB"/>
</dbReference>
<dbReference type="InterPro" id="IPR000210">
    <property type="entry name" value="BTB/POZ_dom"/>
</dbReference>
<evidence type="ECO:0000256" key="11">
    <source>
        <dbReference type="ARBA" id="ARBA00023303"/>
    </source>
</evidence>
<evidence type="ECO:0000256" key="2">
    <source>
        <dbReference type="ARBA" id="ARBA00022448"/>
    </source>
</evidence>
<dbReference type="GO" id="GO:0005251">
    <property type="term" value="F:delayed rectifier potassium channel activity"/>
    <property type="evidence" value="ECO:0007669"/>
    <property type="project" value="TreeGrafter"/>
</dbReference>
<feature type="region of interest" description="Disordered" evidence="12">
    <location>
        <begin position="778"/>
        <end position="814"/>
    </location>
</feature>
<dbReference type="InterPro" id="IPR005821">
    <property type="entry name" value="Ion_trans_dom"/>
</dbReference>
<feature type="domain" description="BTB" evidence="14">
    <location>
        <begin position="11"/>
        <end position="117"/>
    </location>
</feature>
<dbReference type="Proteomes" id="UP000225706">
    <property type="component" value="Unassembled WGS sequence"/>
</dbReference>
<keyword evidence="2" id="KW-0813">Transport</keyword>
<dbReference type="GO" id="GO:0051260">
    <property type="term" value="P:protein homooligomerization"/>
    <property type="evidence" value="ECO:0007669"/>
    <property type="project" value="InterPro"/>
</dbReference>
<keyword evidence="7" id="KW-0630">Potassium</keyword>
<evidence type="ECO:0000313" key="16">
    <source>
        <dbReference type="Proteomes" id="UP000225706"/>
    </source>
</evidence>
<evidence type="ECO:0000256" key="6">
    <source>
        <dbReference type="ARBA" id="ARBA00022882"/>
    </source>
</evidence>
<dbReference type="InterPro" id="IPR003968">
    <property type="entry name" value="K_chnl_volt-dep_Kv"/>
</dbReference>
<feature type="transmembrane region" description="Helical" evidence="13">
    <location>
        <begin position="373"/>
        <end position="401"/>
    </location>
</feature>
<feature type="transmembrane region" description="Helical" evidence="13">
    <location>
        <begin position="285"/>
        <end position="302"/>
    </location>
</feature>
<dbReference type="Pfam" id="PF00520">
    <property type="entry name" value="Ion_trans"/>
    <property type="match status" value="1"/>
</dbReference>
<name>A0A2B4SGF9_STYPI</name>
<reference evidence="16" key="1">
    <citation type="journal article" date="2017" name="bioRxiv">
        <title>Comparative analysis of the genomes of Stylophora pistillata and Acropora digitifera provides evidence for extensive differences between species of corals.</title>
        <authorList>
            <person name="Voolstra C.R."/>
            <person name="Li Y."/>
            <person name="Liew Y.J."/>
            <person name="Baumgarten S."/>
            <person name="Zoccola D."/>
            <person name="Flot J.-F."/>
            <person name="Tambutte S."/>
            <person name="Allemand D."/>
            <person name="Aranda M."/>
        </authorList>
    </citation>
    <scope>NUCLEOTIDE SEQUENCE [LARGE SCALE GENOMIC DNA]</scope>
</reference>
<evidence type="ECO:0000256" key="8">
    <source>
        <dbReference type="ARBA" id="ARBA00022989"/>
    </source>
</evidence>
<dbReference type="SUPFAM" id="SSF81324">
    <property type="entry name" value="Voltage-gated potassium channels"/>
    <property type="match status" value="1"/>
</dbReference>
<evidence type="ECO:0000256" key="13">
    <source>
        <dbReference type="SAM" id="Phobius"/>
    </source>
</evidence>
<feature type="compositionally biased region" description="Polar residues" evidence="12">
    <location>
        <begin position="778"/>
        <end position="787"/>
    </location>
</feature>
<evidence type="ECO:0000313" key="15">
    <source>
        <dbReference type="EMBL" id="PFX27647.1"/>
    </source>
</evidence>
<evidence type="ECO:0000256" key="5">
    <source>
        <dbReference type="ARBA" id="ARBA00022826"/>
    </source>
</evidence>
<feature type="region of interest" description="Disordered" evidence="12">
    <location>
        <begin position="654"/>
        <end position="678"/>
    </location>
</feature>
<feature type="transmembrane region" description="Helical" evidence="13">
    <location>
        <begin position="345"/>
        <end position="361"/>
    </location>
</feature>
<accession>A0A2B4SGF9</accession>
<dbReference type="InterPro" id="IPR003974">
    <property type="entry name" value="K_chnl_volt-dep_Kv3"/>
</dbReference>
<keyword evidence="4 13" id="KW-0812">Transmembrane</keyword>
<feature type="compositionally biased region" description="Basic and acidic residues" evidence="12">
    <location>
        <begin position="791"/>
        <end position="808"/>
    </location>
</feature>
<evidence type="ECO:0000256" key="12">
    <source>
        <dbReference type="SAM" id="MobiDB-lite"/>
    </source>
</evidence>